<feature type="coiled-coil region" evidence="1">
    <location>
        <begin position="370"/>
        <end position="535"/>
    </location>
</feature>
<dbReference type="InterPro" id="IPR055310">
    <property type="entry name" value="CEP112"/>
</dbReference>
<dbReference type="Proteomes" id="UP000288293">
    <property type="component" value="Unassembled WGS sequence"/>
</dbReference>
<keyword evidence="2" id="KW-0067">ATP-binding</keyword>
<keyword evidence="3" id="KW-1185">Reference proteome</keyword>
<protein>
    <submittedName>
        <fullName evidence="2">ATP-binding protein</fullName>
    </submittedName>
</protein>
<keyword evidence="2" id="KW-0547">Nucleotide-binding</keyword>
<accession>A0A432W3N1</accession>
<dbReference type="Pfam" id="PF12128">
    <property type="entry name" value="DUF3584"/>
    <property type="match status" value="1"/>
</dbReference>
<dbReference type="PANTHER" id="PTHR18871:SF2">
    <property type="entry name" value="CENTROSOMAL PROTEIN OF 112 KDA"/>
    <property type="match status" value="1"/>
</dbReference>
<sequence>MSQLLRIIMINGHMPGIVELALDGHSNICGTNASGKTTLQRMVPVFYGEQPNRVVPKTRDRFDVYYLPYQNSYVVYEYSRANGDRAQVVLTKGSDGVDYRFVDAPYAPEQYLQEELEGVRAVSYADWGQALRRANIDSSHKIGATSEYRSIIQNDIAAMRGNRKDGIKLRQLAARYALVQSPQRLRHIEKLVSAVHAKEGKMDTLKSMLATILEEDGHKRPENTFKPARIRTWIQEMRQYMNQEELQKQFSVVQQTASDVEDNLAILWQLKPLLEQDLGEQKQARADAEQSLQQCTHKLNDSEAEYKIQQRQANDELAEVKAELSQLQSRLDDLQDRYEKYQERDMDGLQRDTEKLSLWREELLELGEQYKLMMEKHDDAQRKLDEHKMKLQDALQRLQSKNQQRIHAIRQQQDEVRDRQQTTLSELQQEYQQQLDAQHAEFQNQLQEVSAQLAAVKTQLQLSPLTSAEQEEVVQVDARMEEAQQQLNLSNSAVERAQREFEQSRQQRVQKDSDLTQARQALHQVEKEQTELRKQLNPTPGSLRHFLRQHYEGWEHNLGKVIAEPLLQRQDLAPELDPGREKNLFGLELDLGAIESPEYARDESWMIEQLESVEQRLESASQHKELQQKELAQASQQVSEQEQKLHQLQQQKRHVEQDLEFARDAKQRLLAAQRELVKERHAELAKTQQQYEQKQADLQQQRSEVLATIRHQQKEQELEYKATFQDELQRLQEQLADLELQIETKLNANKETLNELEKAFAEQLASEGVDSKRLQNLKAQIQQHKEQIHQIESRQQELTEYRDFMRIDWQHNRPRWMQQEQQAKKAELEKTQQLEQLKSEFAAQEKQLLQQQKHYKQQMQDATVKVQDLSLLVQRLADLRLSEAATDNTISTLDLSERLGRAHAALEQQGKLQRALKEQVDNFESLVRREASTDFLQLMDREYAGLGEQPNEQQRIEALQALLKILQDQQLQIVDQGKNIGGALEKFFIVFDDINRRVGQYSRRLTEVVGDELNLEGINRSEVKISSTIDELGFWQPLKNLTRLFRSWNESGALLPDKDYLDTLSDVAELLRADQEYSLESLLKLELHLNERGSELVIRNDRQLLESSSHGMAYLILCKFLLAFTRLLRGESDVVVHWPIDEIGTLAYHNVEKLFAACDSNNIQIVGAFPNPESDVLMLFKHRYLIEPHPEQPGKGQLKRIQPRISRLSEKLQQKAAQAEVSA</sequence>
<dbReference type="OrthoDB" id="9810371at2"/>
<reference evidence="2 3" key="1">
    <citation type="journal article" date="2011" name="Front. Microbiol.">
        <title>Genomic signatures of strain selection and enhancement in Bacillus atrophaeus var. globigii, a historical biowarfare simulant.</title>
        <authorList>
            <person name="Gibbons H.S."/>
            <person name="Broomall S.M."/>
            <person name="McNew L.A."/>
            <person name="Daligault H."/>
            <person name="Chapman C."/>
            <person name="Bruce D."/>
            <person name="Karavis M."/>
            <person name="Krepps M."/>
            <person name="McGregor P.A."/>
            <person name="Hong C."/>
            <person name="Park K.H."/>
            <person name="Akmal A."/>
            <person name="Feldman A."/>
            <person name="Lin J.S."/>
            <person name="Chang W.E."/>
            <person name="Higgs B.W."/>
            <person name="Demirev P."/>
            <person name="Lindquist J."/>
            <person name="Liem A."/>
            <person name="Fochler E."/>
            <person name="Read T.D."/>
            <person name="Tapia R."/>
            <person name="Johnson S."/>
            <person name="Bishop-Lilly K.A."/>
            <person name="Detter C."/>
            <person name="Han C."/>
            <person name="Sozhamannan S."/>
            <person name="Rosenzweig C.N."/>
            <person name="Skowronski E.W."/>
        </authorList>
    </citation>
    <scope>NUCLEOTIDE SEQUENCE [LARGE SCALE GENOMIC DNA]</scope>
    <source>
        <strain evidence="2 3">MLST1</strain>
    </source>
</reference>
<name>A0A432W3N1_9GAMM</name>
<keyword evidence="1" id="KW-0175">Coiled coil</keyword>
<organism evidence="2 3">
    <name type="scientific">Aliidiomarina minuta</name>
    <dbReference type="NCBI Taxonomy" id="880057"/>
    <lineage>
        <taxon>Bacteria</taxon>
        <taxon>Pseudomonadati</taxon>
        <taxon>Pseudomonadota</taxon>
        <taxon>Gammaproteobacteria</taxon>
        <taxon>Alteromonadales</taxon>
        <taxon>Idiomarinaceae</taxon>
        <taxon>Aliidiomarina</taxon>
    </lineage>
</organism>
<dbReference type="RefSeq" id="WP_126804389.1">
    <property type="nucleotide sequence ID" value="NZ_PIPL01000003.1"/>
</dbReference>
<gene>
    <name evidence="2" type="ORF">CWE09_12535</name>
</gene>
<feature type="coiled-coil region" evidence="1">
    <location>
        <begin position="285"/>
        <end position="344"/>
    </location>
</feature>
<comment type="caution">
    <text evidence="2">The sequence shown here is derived from an EMBL/GenBank/DDBJ whole genome shotgun (WGS) entry which is preliminary data.</text>
</comment>
<dbReference type="GO" id="GO:0005524">
    <property type="term" value="F:ATP binding"/>
    <property type="evidence" value="ECO:0007669"/>
    <property type="project" value="UniProtKB-KW"/>
</dbReference>
<evidence type="ECO:0000256" key="1">
    <source>
        <dbReference type="SAM" id="Coils"/>
    </source>
</evidence>
<dbReference type="InterPro" id="IPR021979">
    <property type="entry name" value="DUF3584"/>
</dbReference>
<proteinExistence type="predicted"/>
<dbReference type="EMBL" id="PIPL01000003">
    <property type="protein sequence ID" value="RUO23970.1"/>
    <property type="molecule type" value="Genomic_DNA"/>
</dbReference>
<feature type="coiled-coil region" evidence="1">
    <location>
        <begin position="607"/>
        <end position="854"/>
    </location>
</feature>
<evidence type="ECO:0000313" key="2">
    <source>
        <dbReference type="EMBL" id="RUO23970.1"/>
    </source>
</evidence>
<dbReference type="AlphaFoldDB" id="A0A432W3N1"/>
<evidence type="ECO:0000313" key="3">
    <source>
        <dbReference type="Proteomes" id="UP000288293"/>
    </source>
</evidence>
<dbReference type="PANTHER" id="PTHR18871">
    <property type="entry name" value="CENTROSOMAL PROTEIN OF 112 KDA"/>
    <property type="match status" value="1"/>
</dbReference>